<dbReference type="RefSeq" id="WP_085470518.1">
    <property type="nucleotide sequence ID" value="NZ_VLJT01000013.1"/>
</dbReference>
<comment type="caution">
    <text evidence="6">The sequence shown here is derived from an EMBL/GenBank/DDBJ whole genome shotgun (WGS) entry which is preliminary data.</text>
</comment>
<keyword evidence="2 4" id="KW-0560">Oxidoreductase</keyword>
<name>A0A562E874_RHORH</name>
<dbReference type="InterPro" id="IPR029510">
    <property type="entry name" value="Ald_DH_CS_GLU"/>
</dbReference>
<dbReference type="InterPro" id="IPR016161">
    <property type="entry name" value="Ald_DH/histidinol_DH"/>
</dbReference>
<dbReference type="Proteomes" id="UP000317573">
    <property type="component" value="Unassembled WGS sequence"/>
</dbReference>
<organism evidence="6 7">
    <name type="scientific">Rhodococcus rhodochrous J45</name>
    <dbReference type="NCBI Taxonomy" id="935266"/>
    <lineage>
        <taxon>Bacteria</taxon>
        <taxon>Bacillati</taxon>
        <taxon>Actinomycetota</taxon>
        <taxon>Actinomycetes</taxon>
        <taxon>Mycobacteriales</taxon>
        <taxon>Nocardiaceae</taxon>
        <taxon>Rhodococcus</taxon>
    </lineage>
</organism>
<sequence>MIIAVSDLTRPDVHLHIGADREAEGSAGTFDHVNPATGQVDKTIPMAGPAEVDRAVTAAAEAFESWKRTTPAERARLLHRLADLIDANAEQFGRLGAMDNGTPLGTVANLIGKSVAWTRYYAGWADKITAEVTSTLGTDGEFGYTLRQPYGVVGIIITWNGPLISLAMKIPPAVAAGNTVVVKPSELTPFSAELFADLVVEAGFPPGVINILPGDAASGAALVEHPQVKKVSFTGGPATASKILAACAPTMKPAVLELGGKSANIVFEDADLQAACGFGTIMSVGAMSGQGCAFPTRMLVQDSIYDQVVATVKAIAEQIVVGDPFAEGTFAGPVVNQAAFERIQGVIAKAKEDGARLVTGGAPARLDGDLAGGFFLQPTVFADVDPQSDLAQNEVFGPVLAIIPFRDEAHAIEIANSTRYGLSGYVHTKDLKRGLRIAEELVTGEVLINGAANLAVNRPFGGLGLSGLGKEGGKAGIEEFLFTKGVGIA</sequence>
<comment type="similarity">
    <text evidence="1 4">Belongs to the aldehyde dehydrogenase family.</text>
</comment>
<dbReference type="AlphaFoldDB" id="A0A562E874"/>
<dbReference type="GO" id="GO:0016620">
    <property type="term" value="F:oxidoreductase activity, acting on the aldehyde or oxo group of donors, NAD or NADP as acceptor"/>
    <property type="evidence" value="ECO:0007669"/>
    <property type="project" value="InterPro"/>
</dbReference>
<evidence type="ECO:0000256" key="4">
    <source>
        <dbReference type="RuleBase" id="RU003345"/>
    </source>
</evidence>
<evidence type="ECO:0000313" key="7">
    <source>
        <dbReference type="Proteomes" id="UP000317573"/>
    </source>
</evidence>
<dbReference type="Gene3D" id="3.40.605.10">
    <property type="entry name" value="Aldehyde Dehydrogenase, Chain A, domain 1"/>
    <property type="match status" value="1"/>
</dbReference>
<dbReference type="EMBL" id="VLJT01000013">
    <property type="protein sequence ID" value="TWH17997.1"/>
    <property type="molecule type" value="Genomic_DNA"/>
</dbReference>
<dbReference type="Gene3D" id="3.40.309.10">
    <property type="entry name" value="Aldehyde Dehydrogenase, Chain A, domain 2"/>
    <property type="match status" value="1"/>
</dbReference>
<dbReference type="PANTHER" id="PTHR11699">
    <property type="entry name" value="ALDEHYDE DEHYDROGENASE-RELATED"/>
    <property type="match status" value="1"/>
</dbReference>
<accession>A0A562E874</accession>
<gene>
    <name evidence="6" type="ORF">L618_001600000410</name>
</gene>
<protein>
    <submittedName>
        <fullName evidence="6">Aldehyde dehydrogenase (NAD+)</fullName>
    </submittedName>
</protein>
<evidence type="ECO:0000259" key="5">
    <source>
        <dbReference type="Pfam" id="PF00171"/>
    </source>
</evidence>
<dbReference type="InterPro" id="IPR015590">
    <property type="entry name" value="Aldehyde_DH_dom"/>
</dbReference>
<evidence type="ECO:0000313" key="6">
    <source>
        <dbReference type="EMBL" id="TWH17997.1"/>
    </source>
</evidence>
<dbReference type="InterPro" id="IPR016162">
    <property type="entry name" value="Ald_DH_N"/>
</dbReference>
<dbReference type="SUPFAM" id="SSF53720">
    <property type="entry name" value="ALDH-like"/>
    <property type="match status" value="1"/>
</dbReference>
<dbReference type="FunFam" id="3.40.605.10:FF:000007">
    <property type="entry name" value="NAD/NADP-dependent betaine aldehyde dehydrogenase"/>
    <property type="match status" value="1"/>
</dbReference>
<dbReference type="Pfam" id="PF00171">
    <property type="entry name" value="Aldedh"/>
    <property type="match status" value="1"/>
</dbReference>
<evidence type="ECO:0000256" key="3">
    <source>
        <dbReference type="PROSITE-ProRule" id="PRU10007"/>
    </source>
</evidence>
<feature type="domain" description="Aldehyde dehydrogenase" evidence="5">
    <location>
        <begin position="26"/>
        <end position="484"/>
    </location>
</feature>
<dbReference type="InterPro" id="IPR016163">
    <property type="entry name" value="Ald_DH_C"/>
</dbReference>
<feature type="active site" evidence="3">
    <location>
        <position position="257"/>
    </location>
</feature>
<dbReference type="PROSITE" id="PS00687">
    <property type="entry name" value="ALDEHYDE_DEHYDR_GLU"/>
    <property type="match status" value="1"/>
</dbReference>
<evidence type="ECO:0000256" key="1">
    <source>
        <dbReference type="ARBA" id="ARBA00009986"/>
    </source>
</evidence>
<evidence type="ECO:0000256" key="2">
    <source>
        <dbReference type="ARBA" id="ARBA00023002"/>
    </source>
</evidence>
<proteinExistence type="inferred from homology"/>
<reference evidence="6 7" key="1">
    <citation type="submission" date="2019-07" db="EMBL/GenBank/DDBJ databases">
        <title>Genome sequencing of lignin-degrading bacterial isolates.</title>
        <authorList>
            <person name="Gladden J."/>
        </authorList>
    </citation>
    <scope>NUCLEOTIDE SEQUENCE [LARGE SCALE GENOMIC DNA]</scope>
    <source>
        <strain evidence="6 7">J45</strain>
    </source>
</reference>